<dbReference type="Proteomes" id="UP000078428">
    <property type="component" value="Unassembled WGS sequence"/>
</dbReference>
<dbReference type="InterPro" id="IPR046342">
    <property type="entry name" value="CBS_dom_sf"/>
</dbReference>
<keyword evidence="4" id="KW-1185">Reference proteome</keyword>
<keyword evidence="1" id="KW-0129">CBS domain</keyword>
<dbReference type="Gene3D" id="3.90.550.10">
    <property type="entry name" value="Spore Coat Polysaccharide Biosynthesis Protein SpsA, Chain A"/>
    <property type="match status" value="1"/>
</dbReference>
<dbReference type="CDD" id="cd06426">
    <property type="entry name" value="NTP_transferase_like_2"/>
    <property type="match status" value="1"/>
</dbReference>
<dbReference type="OrthoDB" id="9814110at2"/>
<dbReference type="SUPFAM" id="SSF53448">
    <property type="entry name" value="Nucleotide-diphospho-sugar transferases"/>
    <property type="match status" value="1"/>
</dbReference>
<feature type="domain" description="CBS" evidence="2">
    <location>
        <begin position="66"/>
        <end position="123"/>
    </location>
</feature>
<reference evidence="3 4" key="1">
    <citation type="submission" date="2016-04" db="EMBL/GenBank/DDBJ databases">
        <title>Draft genome sequence of freshwater magnetotactic bacteria Magnetospirillum marisnigri SP-1 and Magnetospirillum moscoviense BB-1.</title>
        <authorList>
            <person name="Koziaeva V."/>
            <person name="Dziuba M.V."/>
            <person name="Ivanov T.M."/>
            <person name="Kuznetsov B."/>
            <person name="Grouzdev D.S."/>
        </authorList>
    </citation>
    <scope>NUCLEOTIDE SEQUENCE [LARGE SCALE GENOMIC DNA]</scope>
    <source>
        <strain evidence="3 4">SP-1</strain>
    </source>
</reference>
<dbReference type="CDD" id="cd04607">
    <property type="entry name" value="CBS_pair_NTP_transferase_assoc"/>
    <property type="match status" value="1"/>
</dbReference>
<proteinExistence type="predicted"/>
<dbReference type="InterPro" id="IPR050486">
    <property type="entry name" value="Mannose-1P_guanyltransferase"/>
</dbReference>
<evidence type="ECO:0000313" key="4">
    <source>
        <dbReference type="Proteomes" id="UP000078428"/>
    </source>
</evidence>
<evidence type="ECO:0000313" key="3">
    <source>
        <dbReference type="EMBL" id="OAN49288.1"/>
    </source>
</evidence>
<evidence type="ECO:0000256" key="1">
    <source>
        <dbReference type="PROSITE-ProRule" id="PRU00703"/>
    </source>
</evidence>
<dbReference type="Pfam" id="PF00483">
    <property type="entry name" value="NTP_transferase"/>
    <property type="match status" value="1"/>
</dbReference>
<sequence length="356" mass="38939">MKNWTMALVGPDSPTLEVIKTLDQSATQICLVVDPGRVLLGTVTDGDIRRSILRGESLDQPVRLIMNPKPLVATPAMPPAERLALIRGRRLRHLPVVDAKGVLIGVETEGELLTGEELPNWAVVMVGGLGERLRPLTATTPKPLLPVGGRPLLETILLQLAGSGFRRVYLAVNYMAEKFEDAFGDGSRLGLDIRYLREDGKLGTAGALGHLPERPEAPMVVMNGDVLTAVNYRSLLDFHAEHAARATMCVREYDIQVPYGVVEVENSRVRALQEKPVLTHFINAGIYVLDPSALDRLEPGHPCDMPTLLQRVMNASEPVVAFPIREYWLDIGRLDDFAKANGDFERVFSSSDGGAA</sequence>
<dbReference type="EMBL" id="LWQT01000066">
    <property type="protein sequence ID" value="OAN49288.1"/>
    <property type="molecule type" value="Genomic_DNA"/>
</dbReference>
<dbReference type="InterPro" id="IPR005835">
    <property type="entry name" value="NTP_transferase_dom"/>
</dbReference>
<dbReference type="PROSITE" id="PS51371">
    <property type="entry name" value="CBS"/>
    <property type="match status" value="2"/>
</dbReference>
<dbReference type="InterPro" id="IPR029044">
    <property type="entry name" value="Nucleotide-diphossugar_trans"/>
</dbReference>
<dbReference type="RefSeq" id="WP_068493774.1">
    <property type="nucleotide sequence ID" value="NZ_LWQT01000066.1"/>
</dbReference>
<dbReference type="SUPFAM" id="SSF54631">
    <property type="entry name" value="CBS-domain pair"/>
    <property type="match status" value="1"/>
</dbReference>
<feature type="domain" description="CBS" evidence="2">
    <location>
        <begin position="1"/>
        <end position="58"/>
    </location>
</feature>
<protein>
    <submittedName>
        <fullName evidence="3">Alcohol dehydrogenase</fullName>
    </submittedName>
</protein>
<dbReference type="Pfam" id="PF00571">
    <property type="entry name" value="CBS"/>
    <property type="match status" value="2"/>
</dbReference>
<dbReference type="PANTHER" id="PTHR22572">
    <property type="entry name" value="SUGAR-1-PHOSPHATE GUANYL TRANSFERASE"/>
    <property type="match status" value="1"/>
</dbReference>
<dbReference type="InterPro" id="IPR000644">
    <property type="entry name" value="CBS_dom"/>
</dbReference>
<comment type="caution">
    <text evidence="3">The sequence shown here is derived from an EMBL/GenBank/DDBJ whole genome shotgun (WGS) entry which is preliminary data.</text>
</comment>
<organism evidence="3 4">
    <name type="scientific">Paramagnetospirillum marisnigri</name>
    <dbReference type="NCBI Taxonomy" id="1285242"/>
    <lineage>
        <taxon>Bacteria</taxon>
        <taxon>Pseudomonadati</taxon>
        <taxon>Pseudomonadota</taxon>
        <taxon>Alphaproteobacteria</taxon>
        <taxon>Rhodospirillales</taxon>
        <taxon>Magnetospirillaceae</taxon>
        <taxon>Paramagnetospirillum</taxon>
    </lineage>
</organism>
<dbReference type="STRING" id="1285242.A6A04_04010"/>
<evidence type="ECO:0000259" key="2">
    <source>
        <dbReference type="PROSITE" id="PS51371"/>
    </source>
</evidence>
<dbReference type="Gene3D" id="3.10.580.10">
    <property type="entry name" value="CBS-domain"/>
    <property type="match status" value="1"/>
</dbReference>
<dbReference type="AlphaFoldDB" id="A0A178MMH5"/>
<gene>
    <name evidence="3" type="ORF">A6A04_04010</name>
</gene>
<accession>A0A178MMH5</accession>
<name>A0A178MMH5_9PROT</name>